<dbReference type="InterPro" id="IPR051532">
    <property type="entry name" value="Ester_Hydrolysis_Enzymes"/>
</dbReference>
<feature type="domain" description="SGNH hydrolase-type esterase" evidence="3">
    <location>
        <begin position="178"/>
        <end position="352"/>
    </location>
</feature>
<dbReference type="InterPro" id="IPR013830">
    <property type="entry name" value="SGNH_hydro"/>
</dbReference>
<dbReference type="PANTHER" id="PTHR30383">
    <property type="entry name" value="THIOESTERASE 1/PROTEASE 1/LYSOPHOSPHOLIPASE L1"/>
    <property type="match status" value="1"/>
</dbReference>
<evidence type="ECO:0000256" key="1">
    <source>
        <dbReference type="SAM" id="SignalP"/>
    </source>
</evidence>
<dbReference type="CDD" id="cd01844">
    <property type="entry name" value="SGNH_hydrolase_like_6"/>
    <property type="match status" value="1"/>
</dbReference>
<keyword evidence="5" id="KW-0378">Hydrolase</keyword>
<proteinExistence type="predicted"/>
<reference evidence="5 6" key="1">
    <citation type="submission" date="2020-07" db="EMBL/GenBank/DDBJ databases">
        <title>Roseicoccus Jingziensis gen. nov., sp. nov., isolated from coastal seawater.</title>
        <authorList>
            <person name="Feng X."/>
        </authorList>
    </citation>
    <scope>NUCLEOTIDE SEQUENCE [LARGE SCALE GENOMIC DNA]</scope>
    <source>
        <strain evidence="5 6">N1E253</strain>
    </source>
</reference>
<keyword evidence="1" id="KW-0732">Signal</keyword>
<sequence>MKIAHLSTTLSLLVCSIASAQLQWVDPAGGENWNIEGRIWNEPGYGRLPAKAKGKVRNAVWNLGKQSAGLKLRFWSNSPEIHLDYQLAGGLSMPHMAATGVSGFDLYRRTSEGKQFWVAATKPTKTSAKVKLASGLHGNPRVPSLYTLYLPLYNGVKSLKIGVAEGTTITPAKPDALKPIVVYGTSIAQGACASRPGVAWTAILERKLDRPLINLGFSGNGRMETEMADLMVEQDAAVYVIDCLPNLNAKEVQERIKPLLDRIRKTRPKTPLLLVEEAPRANAIWHPNRQSQLNQEWQALKGEFDRRKQTDPNLHYMNGKDILGIDGESTVDAVHPNDIGMMRYAVAYEHALRPILGMENIEVVESVPASPQLREIPGYNFLSRHQEILQRHKKIKPDVVWLGDSIIHFFSGEPKAPYIRGDQAWKKLFNGTQVTNLAYGWDRTENVLWRIQRGELDQISPKLILLSIGTNDLSTGRTPEQVSNAIITLVTEIKQRQPNARLIVTGILPRKTHAKNRLAVNRRLKESAQQQGYEYLDLSPAFPTTEVNGKKLISGMSPDQLHPNTEGYNRMGDLLKSHLDRF</sequence>
<dbReference type="AlphaFoldDB" id="A0A851GGS7"/>
<evidence type="ECO:0000313" key="6">
    <source>
        <dbReference type="Proteomes" id="UP000557872"/>
    </source>
</evidence>
<gene>
    <name evidence="5" type="ORF">HW115_02455</name>
</gene>
<evidence type="ECO:0000259" key="3">
    <source>
        <dbReference type="Pfam" id="PF14606"/>
    </source>
</evidence>
<feature type="chain" id="PRO_5032800373" evidence="1">
    <location>
        <begin position="21"/>
        <end position="582"/>
    </location>
</feature>
<dbReference type="Gene3D" id="3.40.50.1110">
    <property type="entry name" value="SGNH hydrolase"/>
    <property type="match status" value="2"/>
</dbReference>
<protein>
    <submittedName>
        <fullName evidence="5">SGNH/GDSL hydrolase family protein</fullName>
    </submittedName>
</protein>
<keyword evidence="6" id="KW-1185">Reference proteome</keyword>
<feature type="signal peptide" evidence="1">
    <location>
        <begin position="1"/>
        <end position="20"/>
    </location>
</feature>
<accession>A0A851GGS7</accession>
<dbReference type="SUPFAM" id="SSF52266">
    <property type="entry name" value="SGNH hydrolase"/>
    <property type="match status" value="2"/>
</dbReference>
<dbReference type="Pfam" id="PF14607">
    <property type="entry name" value="GxDLY"/>
    <property type="match status" value="1"/>
</dbReference>
<feature type="domain" description="SGNH hydrolase-type esterase" evidence="2">
    <location>
        <begin position="402"/>
        <end position="569"/>
    </location>
</feature>
<name>A0A851GGS7_9BACT</name>
<evidence type="ECO:0000313" key="5">
    <source>
        <dbReference type="EMBL" id="NWK54455.1"/>
    </source>
</evidence>
<dbReference type="EMBL" id="JACBAZ010000001">
    <property type="protein sequence ID" value="NWK54455.1"/>
    <property type="molecule type" value="Genomic_DNA"/>
</dbReference>
<dbReference type="Gene3D" id="2.60.120.260">
    <property type="entry name" value="Galactose-binding domain-like"/>
    <property type="match status" value="1"/>
</dbReference>
<dbReference type="GO" id="GO:0004622">
    <property type="term" value="F:phosphatidylcholine lysophospholipase activity"/>
    <property type="evidence" value="ECO:0007669"/>
    <property type="project" value="TreeGrafter"/>
</dbReference>
<feature type="domain" description="SGNH hydrolase-type esterase N-terminal" evidence="4">
    <location>
        <begin position="23"/>
        <end position="169"/>
    </location>
</feature>
<comment type="caution">
    <text evidence="5">The sequence shown here is derived from an EMBL/GenBank/DDBJ whole genome shotgun (WGS) entry which is preliminary data.</text>
</comment>
<dbReference type="InterPro" id="IPR036514">
    <property type="entry name" value="SGNH_hydro_sf"/>
</dbReference>
<evidence type="ECO:0000259" key="2">
    <source>
        <dbReference type="Pfam" id="PF13472"/>
    </source>
</evidence>
<dbReference type="Pfam" id="PF13472">
    <property type="entry name" value="Lipase_GDSL_2"/>
    <property type="match status" value="1"/>
</dbReference>
<dbReference type="PANTHER" id="PTHR30383:SF5">
    <property type="entry name" value="SGNH HYDROLASE-TYPE ESTERASE DOMAIN-CONTAINING PROTEIN"/>
    <property type="match status" value="1"/>
</dbReference>
<dbReference type="Proteomes" id="UP000557872">
    <property type="component" value="Unassembled WGS sequence"/>
</dbReference>
<organism evidence="5 6">
    <name type="scientific">Oceaniferula marina</name>
    <dbReference type="NCBI Taxonomy" id="2748318"/>
    <lineage>
        <taxon>Bacteria</taxon>
        <taxon>Pseudomonadati</taxon>
        <taxon>Verrucomicrobiota</taxon>
        <taxon>Verrucomicrobiia</taxon>
        <taxon>Verrucomicrobiales</taxon>
        <taxon>Verrucomicrobiaceae</taxon>
        <taxon>Oceaniferula</taxon>
    </lineage>
</organism>
<dbReference type="RefSeq" id="WP_178930982.1">
    <property type="nucleotide sequence ID" value="NZ_JACBAZ010000001.1"/>
</dbReference>
<dbReference type="Pfam" id="PF14606">
    <property type="entry name" value="Lipase_GDSL_3"/>
    <property type="match status" value="1"/>
</dbReference>
<dbReference type="InterPro" id="IPR032740">
    <property type="entry name" value="GxDLY"/>
</dbReference>
<evidence type="ECO:0000259" key="4">
    <source>
        <dbReference type="Pfam" id="PF14607"/>
    </source>
</evidence>